<dbReference type="GO" id="GO:0005737">
    <property type="term" value="C:cytoplasm"/>
    <property type="evidence" value="ECO:0007669"/>
    <property type="project" value="UniProtKB-SubCell"/>
</dbReference>
<dbReference type="InterPro" id="IPR000740">
    <property type="entry name" value="GrpE"/>
</dbReference>
<keyword evidence="3 4" id="KW-0346">Stress response</keyword>
<feature type="coiled-coil region" evidence="6">
    <location>
        <begin position="2"/>
        <end position="29"/>
    </location>
</feature>
<keyword evidence="3" id="KW-0963">Cytoplasm</keyword>
<name>A0A2V2NI00_9EURY</name>
<comment type="subunit">
    <text evidence="3">Homodimer.</text>
</comment>
<dbReference type="CDD" id="cd00446">
    <property type="entry name" value="GrpE"/>
    <property type="match status" value="1"/>
</dbReference>
<keyword evidence="2 3" id="KW-0143">Chaperone</keyword>
<dbReference type="InterPro" id="IPR013805">
    <property type="entry name" value="GrpE_CC"/>
</dbReference>
<evidence type="ECO:0000313" key="8">
    <source>
        <dbReference type="Proteomes" id="UP000245934"/>
    </source>
</evidence>
<dbReference type="RefSeq" id="WP_109939576.1">
    <property type="nucleotide sequence ID" value="NZ_CP176366.1"/>
</dbReference>
<evidence type="ECO:0000256" key="3">
    <source>
        <dbReference type="HAMAP-Rule" id="MF_01151"/>
    </source>
</evidence>
<evidence type="ECO:0000256" key="2">
    <source>
        <dbReference type="ARBA" id="ARBA00023186"/>
    </source>
</evidence>
<protein>
    <recommendedName>
        <fullName evidence="3 4">Protein GrpE</fullName>
    </recommendedName>
    <alternativeName>
        <fullName evidence="3">HSP-70 cofactor</fullName>
    </alternativeName>
</protein>
<evidence type="ECO:0000256" key="1">
    <source>
        <dbReference type="ARBA" id="ARBA00009054"/>
    </source>
</evidence>
<evidence type="ECO:0000313" key="7">
    <source>
        <dbReference type="EMBL" id="PWR75998.1"/>
    </source>
</evidence>
<reference evidence="7 8" key="1">
    <citation type="submission" date="2018-05" db="EMBL/GenBank/DDBJ databases">
        <title>Draft genome of Methanospirillum stamsii Pt1.</title>
        <authorList>
            <person name="Dueholm M.S."/>
            <person name="Nielsen P.H."/>
            <person name="Bakmann L.F."/>
            <person name="Otzen D.E."/>
        </authorList>
    </citation>
    <scope>NUCLEOTIDE SEQUENCE [LARGE SCALE GENOMIC DNA]</scope>
    <source>
        <strain evidence="7 8">Pt1</strain>
    </source>
</reference>
<dbReference type="AlphaFoldDB" id="A0A2V2NI00"/>
<dbReference type="GO" id="GO:0000774">
    <property type="term" value="F:adenyl-nucleotide exchange factor activity"/>
    <property type="evidence" value="ECO:0007669"/>
    <property type="project" value="InterPro"/>
</dbReference>
<dbReference type="GO" id="GO:0042803">
    <property type="term" value="F:protein homodimerization activity"/>
    <property type="evidence" value="ECO:0007669"/>
    <property type="project" value="InterPro"/>
</dbReference>
<dbReference type="Proteomes" id="UP000245934">
    <property type="component" value="Unassembled WGS sequence"/>
</dbReference>
<dbReference type="InterPro" id="IPR009012">
    <property type="entry name" value="GrpE_head"/>
</dbReference>
<comment type="function">
    <text evidence="3 4">Participates actively in the response to hyperosmotic and heat shock by preventing the aggregation of stress-denatured proteins, in association with DnaK and GrpE. It is the nucleotide exchange factor for DnaK and may function as a thermosensor. Unfolded proteins bind initially to DnaJ; upon interaction with the DnaJ-bound protein, DnaK hydrolyzes its bound ATP, resulting in the formation of a stable complex. GrpE releases ADP from DnaK; ATP binding to DnaK triggers the release of the substrate protein, thus completing the reaction cycle. Several rounds of ATP-dependent interactions between DnaJ, DnaK and GrpE are required for fully efficient folding.</text>
</comment>
<dbReference type="GO" id="GO:0051087">
    <property type="term" value="F:protein-folding chaperone binding"/>
    <property type="evidence" value="ECO:0007669"/>
    <property type="project" value="InterPro"/>
</dbReference>
<dbReference type="Gene3D" id="2.30.22.10">
    <property type="entry name" value="Head domain of nucleotide exchange factor GrpE"/>
    <property type="match status" value="1"/>
</dbReference>
<proteinExistence type="inferred from homology"/>
<comment type="similarity">
    <text evidence="1 3 5">Belongs to the GrpE family.</text>
</comment>
<dbReference type="GO" id="GO:0051082">
    <property type="term" value="F:unfolded protein binding"/>
    <property type="evidence" value="ECO:0007669"/>
    <property type="project" value="TreeGrafter"/>
</dbReference>
<sequence>MTENLEQLKKDLENQVKLAEDRLNQLQYLQADFDNFRKWSEKEKTSIIALANENLIKDLLIILDDFQRALPSLEQEQNREGMEMIRKKLIKILGEYGLSPIVCVGKKFDPYLHEVICKEKCKEETNTILEDFSTGYQLKSKVIRPSKVKIAEQIEENEGENNG</sequence>
<dbReference type="PANTHER" id="PTHR21237">
    <property type="entry name" value="GRPE PROTEIN"/>
    <property type="match status" value="1"/>
</dbReference>
<keyword evidence="6" id="KW-0175">Coiled coil</keyword>
<dbReference type="PRINTS" id="PR00773">
    <property type="entry name" value="GRPEPROTEIN"/>
</dbReference>
<comment type="subcellular location">
    <subcellularLocation>
        <location evidence="3">Cytoplasm</location>
    </subcellularLocation>
</comment>
<dbReference type="SUPFAM" id="SSF58014">
    <property type="entry name" value="Coiled-coil domain of nucleotide exchange factor GrpE"/>
    <property type="match status" value="1"/>
</dbReference>
<dbReference type="Pfam" id="PF01025">
    <property type="entry name" value="GrpE"/>
    <property type="match status" value="1"/>
</dbReference>
<evidence type="ECO:0000256" key="6">
    <source>
        <dbReference type="SAM" id="Coils"/>
    </source>
</evidence>
<accession>A0A2V2NI00</accession>
<organism evidence="7 8">
    <name type="scientific">Methanospirillum stamsii</name>
    <dbReference type="NCBI Taxonomy" id="1277351"/>
    <lineage>
        <taxon>Archaea</taxon>
        <taxon>Methanobacteriati</taxon>
        <taxon>Methanobacteriota</taxon>
        <taxon>Stenosarchaea group</taxon>
        <taxon>Methanomicrobia</taxon>
        <taxon>Methanomicrobiales</taxon>
        <taxon>Methanospirillaceae</taxon>
        <taxon>Methanospirillum</taxon>
    </lineage>
</organism>
<dbReference type="GeneID" id="97607853"/>
<dbReference type="PROSITE" id="PS01071">
    <property type="entry name" value="GRPE"/>
    <property type="match status" value="1"/>
</dbReference>
<dbReference type="SUPFAM" id="SSF51064">
    <property type="entry name" value="Head domain of nucleotide exchange factor GrpE"/>
    <property type="match status" value="1"/>
</dbReference>
<dbReference type="GO" id="GO:0006457">
    <property type="term" value="P:protein folding"/>
    <property type="evidence" value="ECO:0007669"/>
    <property type="project" value="InterPro"/>
</dbReference>
<gene>
    <name evidence="3 7" type="primary">grpE</name>
    <name evidence="7" type="ORF">DLD82_02530</name>
</gene>
<dbReference type="HAMAP" id="MF_01151">
    <property type="entry name" value="GrpE"/>
    <property type="match status" value="1"/>
</dbReference>
<dbReference type="OrthoDB" id="372230at2157"/>
<dbReference type="EMBL" id="QGMZ01000006">
    <property type="protein sequence ID" value="PWR75998.1"/>
    <property type="molecule type" value="Genomic_DNA"/>
</dbReference>
<evidence type="ECO:0000256" key="4">
    <source>
        <dbReference type="RuleBase" id="RU000639"/>
    </source>
</evidence>
<dbReference type="PANTHER" id="PTHR21237:SF23">
    <property type="entry name" value="GRPE PROTEIN HOMOLOG, MITOCHONDRIAL"/>
    <property type="match status" value="1"/>
</dbReference>
<dbReference type="Gene3D" id="3.90.20.20">
    <property type="match status" value="1"/>
</dbReference>
<evidence type="ECO:0000256" key="5">
    <source>
        <dbReference type="RuleBase" id="RU004478"/>
    </source>
</evidence>
<keyword evidence="8" id="KW-1185">Reference proteome</keyword>
<comment type="caution">
    <text evidence="7">The sequence shown here is derived from an EMBL/GenBank/DDBJ whole genome shotgun (WGS) entry which is preliminary data.</text>
</comment>